<dbReference type="PANTHER" id="PTHR23389">
    <property type="entry name" value="CHROMOSOME TRANSMISSION FIDELITY FACTOR 18"/>
    <property type="match status" value="1"/>
</dbReference>
<keyword evidence="9 14" id="KW-0460">Magnesium</keyword>
<feature type="binding site" evidence="14">
    <location>
        <begin position="34"/>
        <end position="38"/>
    </location>
    <ligand>
        <name>NAD(+)</name>
        <dbReference type="ChEBI" id="CHEBI:57540"/>
    </ligand>
</feature>
<dbReference type="SUPFAM" id="SSF52113">
    <property type="entry name" value="BRCT domain"/>
    <property type="match status" value="1"/>
</dbReference>
<keyword evidence="6 14" id="KW-0479">Metal-binding</keyword>
<feature type="binding site" evidence="14">
    <location>
        <position position="312"/>
    </location>
    <ligand>
        <name>NAD(+)</name>
        <dbReference type="ChEBI" id="CHEBI:57540"/>
    </ligand>
</feature>
<dbReference type="InterPro" id="IPR004149">
    <property type="entry name" value="Znf_DNAligase_C4"/>
</dbReference>
<dbReference type="PATRIC" id="fig|1150600.3.peg.3696"/>
<dbReference type="Gene3D" id="1.10.287.610">
    <property type="entry name" value="Helix hairpin bin"/>
    <property type="match status" value="1"/>
</dbReference>
<evidence type="ECO:0000259" key="16">
    <source>
        <dbReference type="PROSITE" id="PS50172"/>
    </source>
</evidence>
<dbReference type="SMART" id="SM00292">
    <property type="entry name" value="BRCT"/>
    <property type="match status" value="1"/>
</dbReference>
<dbReference type="NCBIfam" id="NF005932">
    <property type="entry name" value="PRK07956.1"/>
    <property type="match status" value="1"/>
</dbReference>
<keyword evidence="10 14" id="KW-0520">NAD</keyword>
<evidence type="ECO:0000256" key="1">
    <source>
        <dbReference type="ARBA" id="ARBA00004067"/>
    </source>
</evidence>
<dbReference type="InterPro" id="IPR010994">
    <property type="entry name" value="RuvA_2-like"/>
</dbReference>
<dbReference type="SUPFAM" id="SSF50249">
    <property type="entry name" value="Nucleic acid-binding proteins"/>
    <property type="match status" value="1"/>
</dbReference>
<evidence type="ECO:0000256" key="12">
    <source>
        <dbReference type="ARBA" id="ARBA00034005"/>
    </source>
</evidence>
<dbReference type="InterPro" id="IPR003583">
    <property type="entry name" value="Hlx-hairpin-Hlx_DNA-bd_motif"/>
</dbReference>
<dbReference type="Gene3D" id="6.20.10.30">
    <property type="match status" value="1"/>
</dbReference>
<protein>
    <recommendedName>
        <fullName evidence="3 14">DNA ligase</fullName>
        <ecNumber evidence="2 14">6.5.1.2</ecNumber>
    </recommendedName>
    <alternativeName>
        <fullName evidence="14">Polydeoxyribonucleotide synthase [NAD(+)]</fullName>
    </alternativeName>
</protein>
<dbReference type="InterPro" id="IPR012340">
    <property type="entry name" value="NA-bd_OB-fold"/>
</dbReference>
<dbReference type="CDD" id="cd00114">
    <property type="entry name" value="LIGANc"/>
    <property type="match status" value="1"/>
</dbReference>
<dbReference type="NCBIfam" id="TIGR00575">
    <property type="entry name" value="dnlj"/>
    <property type="match status" value="1"/>
</dbReference>
<proteinExistence type="inferred from homology"/>
<comment type="function">
    <text evidence="1 14">DNA ligase that catalyzes the formation of phosphodiester linkages between 5'-phosphoryl and 3'-hydroxyl groups in double-stranded DNA using NAD as a coenzyme and as the energy source for the reaction. It is essential for DNA replication and repair of damaged DNA.</text>
</comment>
<feature type="binding site" evidence="14">
    <location>
        <position position="113"/>
    </location>
    <ligand>
        <name>NAD(+)</name>
        <dbReference type="ChEBI" id="CHEBI:57540"/>
    </ligand>
</feature>
<dbReference type="RefSeq" id="WP_016196954.1">
    <property type="nucleotide sequence ID" value="NZ_AQPN01000128.1"/>
</dbReference>
<dbReference type="eggNOG" id="COG0272">
    <property type="taxonomic scope" value="Bacteria"/>
</dbReference>
<feature type="binding site" evidence="14">
    <location>
        <position position="406"/>
    </location>
    <ligand>
        <name>Zn(2+)</name>
        <dbReference type="ChEBI" id="CHEBI:29105"/>
    </ligand>
</feature>
<dbReference type="EC" id="6.5.1.2" evidence="2 14"/>
<evidence type="ECO:0000256" key="10">
    <source>
        <dbReference type="ARBA" id="ARBA00023027"/>
    </source>
</evidence>
<dbReference type="AlphaFoldDB" id="R9GN12"/>
<comment type="catalytic activity">
    <reaction evidence="12 14 15">
        <text>NAD(+) + (deoxyribonucleotide)n-3'-hydroxyl + 5'-phospho-(deoxyribonucleotide)m = (deoxyribonucleotide)n+m + AMP + beta-nicotinamide D-nucleotide.</text>
        <dbReference type="EC" id="6.5.1.2"/>
    </reaction>
</comment>
<evidence type="ECO:0000256" key="13">
    <source>
        <dbReference type="ARBA" id="ARBA00060881"/>
    </source>
</evidence>
<gene>
    <name evidence="14" type="primary">ligA</name>
    <name evidence="17" type="ORF">ADIARSV_3729</name>
</gene>
<evidence type="ECO:0000256" key="15">
    <source>
        <dbReference type="RuleBase" id="RU000618"/>
    </source>
</evidence>
<evidence type="ECO:0000256" key="11">
    <source>
        <dbReference type="ARBA" id="ARBA00023204"/>
    </source>
</evidence>
<dbReference type="InterPro" id="IPR033136">
    <property type="entry name" value="DNA_ligase_CS"/>
</dbReference>
<dbReference type="InterPro" id="IPR001357">
    <property type="entry name" value="BRCT_dom"/>
</dbReference>
<sequence>MSIIDIKSRIENLTTELNQHNYNYYVLAQPTITDYEFDIKLKELIDLEKQHPELQDPYSPTQRVGGEITKEFKTVTHKWPMLSLGNTYNEQDLRDFDDRIKKAIGTDFEYVCELKFDGLSISLTYENGKLIRAVTRGDGTKGDDVTSNIKTIKAIPHTIKAKDYPDKLEIRGEVFMHRAAFERLNNERINNDEVPYANPRNFASGTVKLQNSAEVARRPLDCFLYFLYTEKRLYRTHWESLEAVKNWGFHVCEHNKLCIGIDEVIKFIHYWNTERFNLSYDIDGIVLKVNSYAQQEELGFTAKSPRWAISFKFKAQEVETVLESVSYQVGRTGAVTPVANLKPVLLAGTTVKRATLHNANEIERLDLHEGDTVFVEKGGEIIPKITSVNTLKRKEGSLKIVYPDTCPECGSNLIRKEGEAAFYCPNDEACPPQIMGKIQHFCSRKAMNIDGIGSETIELLYKEGLIEHISDLYALYQKPDQLKDLARFGEKSIYNMLEGIERSKQMPFEKVLFGLGIRYVGETVARKLTIYFKNMDSLQNASYEELIAVDEIGSRIAESIVSYFQESRHNEQIILLRDAGLQFIRDEEEIVLSSDRLTGKTFLISGVFEKYSRDELANLIEMNGGKMLSSISGKLSYLLAGENMGPSKLEKATKLKIPIISDVDLIDMLKV</sequence>
<dbReference type="OrthoDB" id="9759736at2"/>
<keyword evidence="14" id="KW-0464">Manganese</keyword>
<dbReference type="PIRSF" id="PIRSF001604">
    <property type="entry name" value="LigA"/>
    <property type="match status" value="1"/>
</dbReference>
<dbReference type="Pfam" id="PF14520">
    <property type="entry name" value="HHH_5"/>
    <property type="match status" value="1"/>
</dbReference>
<dbReference type="Gene3D" id="1.10.150.20">
    <property type="entry name" value="5' to 3' exonuclease, C-terminal subdomain"/>
    <property type="match status" value="2"/>
</dbReference>
<dbReference type="FunFam" id="1.10.150.20:FF:000007">
    <property type="entry name" value="DNA ligase"/>
    <property type="match status" value="1"/>
</dbReference>
<dbReference type="PROSITE" id="PS01056">
    <property type="entry name" value="DNA_LIGASE_N2"/>
    <property type="match status" value="1"/>
</dbReference>
<evidence type="ECO:0000256" key="9">
    <source>
        <dbReference type="ARBA" id="ARBA00022842"/>
    </source>
</evidence>
<comment type="similarity">
    <text evidence="13 14">Belongs to the NAD-dependent DNA ligase family. LigA subfamily.</text>
</comment>
<evidence type="ECO:0000256" key="7">
    <source>
        <dbReference type="ARBA" id="ARBA00022763"/>
    </source>
</evidence>
<evidence type="ECO:0000256" key="2">
    <source>
        <dbReference type="ARBA" id="ARBA00012722"/>
    </source>
</evidence>
<feature type="binding site" evidence="14">
    <location>
        <position position="409"/>
    </location>
    <ligand>
        <name>Zn(2+)</name>
        <dbReference type="ChEBI" id="CHEBI:29105"/>
    </ligand>
</feature>
<evidence type="ECO:0000256" key="8">
    <source>
        <dbReference type="ARBA" id="ARBA00022833"/>
    </source>
</evidence>
<dbReference type="Gene3D" id="3.30.470.30">
    <property type="entry name" value="DNA ligase/mRNA capping enzyme"/>
    <property type="match status" value="1"/>
</dbReference>
<dbReference type="EMBL" id="AQPN01000128">
    <property type="protein sequence ID" value="EOR93108.1"/>
    <property type="molecule type" value="Genomic_DNA"/>
</dbReference>
<dbReference type="InterPro" id="IPR036420">
    <property type="entry name" value="BRCT_dom_sf"/>
</dbReference>
<feature type="binding site" evidence="14">
    <location>
        <position position="424"/>
    </location>
    <ligand>
        <name>Zn(2+)</name>
        <dbReference type="ChEBI" id="CHEBI:29105"/>
    </ligand>
</feature>
<dbReference type="FunFam" id="1.10.287.610:FF:000002">
    <property type="entry name" value="DNA ligase"/>
    <property type="match status" value="1"/>
</dbReference>
<dbReference type="FunFam" id="3.30.470.30:FF:000001">
    <property type="entry name" value="DNA ligase"/>
    <property type="match status" value="1"/>
</dbReference>
<dbReference type="PANTHER" id="PTHR23389:SF9">
    <property type="entry name" value="DNA LIGASE"/>
    <property type="match status" value="1"/>
</dbReference>
<dbReference type="InterPro" id="IPR041663">
    <property type="entry name" value="DisA/LigA_HHH"/>
</dbReference>
<feature type="domain" description="BRCT" evidence="16">
    <location>
        <begin position="592"/>
        <end position="671"/>
    </location>
</feature>
<comment type="cofactor">
    <cofactor evidence="14">
        <name>Mg(2+)</name>
        <dbReference type="ChEBI" id="CHEBI:18420"/>
    </cofactor>
    <cofactor evidence="14">
        <name>Mn(2+)</name>
        <dbReference type="ChEBI" id="CHEBI:29035"/>
    </cofactor>
</comment>
<accession>R9GN12</accession>
<feature type="binding site" evidence="14">
    <location>
        <position position="288"/>
    </location>
    <ligand>
        <name>NAD(+)</name>
        <dbReference type="ChEBI" id="CHEBI:57540"/>
    </ligand>
</feature>
<keyword evidence="18" id="KW-1185">Reference proteome</keyword>
<dbReference type="SMART" id="SM00532">
    <property type="entry name" value="LIGANc"/>
    <property type="match status" value="1"/>
</dbReference>
<dbReference type="InterPro" id="IPR013840">
    <property type="entry name" value="DNAligase_N"/>
</dbReference>
<feature type="binding site" evidence="14">
    <location>
        <position position="173"/>
    </location>
    <ligand>
        <name>NAD(+)</name>
        <dbReference type="ChEBI" id="CHEBI:57540"/>
    </ligand>
</feature>
<evidence type="ECO:0000256" key="14">
    <source>
        <dbReference type="HAMAP-Rule" id="MF_01588"/>
    </source>
</evidence>
<dbReference type="Pfam" id="PF03119">
    <property type="entry name" value="DNA_ligase_ZBD"/>
    <property type="match status" value="1"/>
</dbReference>
<dbReference type="InterPro" id="IPR018239">
    <property type="entry name" value="DNA_ligase_AS"/>
</dbReference>
<dbReference type="GO" id="GO:0006260">
    <property type="term" value="P:DNA replication"/>
    <property type="evidence" value="ECO:0007669"/>
    <property type="project" value="UniProtKB-KW"/>
</dbReference>
<dbReference type="InterPro" id="IPR013839">
    <property type="entry name" value="DNAligase_adenylation"/>
</dbReference>
<dbReference type="PROSITE" id="PS01055">
    <property type="entry name" value="DNA_LIGASE_N1"/>
    <property type="match status" value="1"/>
</dbReference>
<dbReference type="Gene3D" id="2.40.50.140">
    <property type="entry name" value="Nucleic acid-binding proteins"/>
    <property type="match status" value="1"/>
</dbReference>
<dbReference type="Pfam" id="PF12826">
    <property type="entry name" value="HHH_2"/>
    <property type="match status" value="1"/>
</dbReference>
<dbReference type="SMART" id="SM00278">
    <property type="entry name" value="HhH1"/>
    <property type="match status" value="3"/>
</dbReference>
<feature type="binding site" evidence="14">
    <location>
        <begin position="83"/>
        <end position="84"/>
    </location>
    <ligand>
        <name>NAD(+)</name>
        <dbReference type="ChEBI" id="CHEBI:57540"/>
    </ligand>
</feature>
<evidence type="ECO:0000256" key="4">
    <source>
        <dbReference type="ARBA" id="ARBA00022598"/>
    </source>
</evidence>
<reference evidence="17 18" key="1">
    <citation type="journal article" date="2013" name="Genome Announc.">
        <title>Draft Genome Sequence of Arcticibacter svalbardensis Strain MN12-7T, a Member of the Family Sphingobacteriaceae Isolated from an Arctic Soil Sample.</title>
        <authorList>
            <person name="Shivaji S."/>
            <person name="Ara S."/>
            <person name="Prasad S."/>
            <person name="Manasa B.P."/>
            <person name="Begum Z."/>
            <person name="Singh A."/>
            <person name="Kumar Pinnaka A."/>
        </authorList>
    </citation>
    <scope>NUCLEOTIDE SEQUENCE [LARGE SCALE GENOMIC DNA]</scope>
    <source>
        <strain evidence="17 18">MN12-7</strain>
    </source>
</reference>
<dbReference type="GO" id="GO:0006281">
    <property type="term" value="P:DNA repair"/>
    <property type="evidence" value="ECO:0007669"/>
    <property type="project" value="UniProtKB-KW"/>
</dbReference>
<dbReference type="GO" id="GO:0046872">
    <property type="term" value="F:metal ion binding"/>
    <property type="evidence" value="ECO:0007669"/>
    <property type="project" value="UniProtKB-KW"/>
</dbReference>
<dbReference type="PROSITE" id="PS50172">
    <property type="entry name" value="BRCT"/>
    <property type="match status" value="1"/>
</dbReference>
<evidence type="ECO:0000313" key="18">
    <source>
        <dbReference type="Proteomes" id="UP000014174"/>
    </source>
</evidence>
<feature type="binding site" evidence="14">
    <location>
        <position position="430"/>
    </location>
    <ligand>
        <name>Zn(2+)</name>
        <dbReference type="ChEBI" id="CHEBI:29105"/>
    </ligand>
</feature>
<dbReference type="Pfam" id="PF01653">
    <property type="entry name" value="DNA_ligase_aden"/>
    <property type="match status" value="1"/>
</dbReference>
<dbReference type="Gene3D" id="3.40.50.10190">
    <property type="entry name" value="BRCT domain"/>
    <property type="match status" value="1"/>
</dbReference>
<evidence type="ECO:0000256" key="5">
    <source>
        <dbReference type="ARBA" id="ARBA00022705"/>
    </source>
</evidence>
<name>R9GN12_9SPHI</name>
<evidence type="ECO:0000256" key="6">
    <source>
        <dbReference type="ARBA" id="ARBA00022723"/>
    </source>
</evidence>
<dbReference type="GO" id="GO:0003911">
    <property type="term" value="F:DNA ligase (NAD+) activity"/>
    <property type="evidence" value="ECO:0007669"/>
    <property type="project" value="UniProtKB-UniRule"/>
</dbReference>
<dbReference type="InterPro" id="IPR001679">
    <property type="entry name" value="DNA_ligase"/>
</dbReference>
<dbReference type="HAMAP" id="MF_01588">
    <property type="entry name" value="DNA_ligase_A"/>
    <property type="match status" value="1"/>
</dbReference>
<evidence type="ECO:0000256" key="3">
    <source>
        <dbReference type="ARBA" id="ARBA00013308"/>
    </source>
</evidence>
<keyword evidence="11 14" id="KW-0234">DNA repair</keyword>
<feature type="active site" description="N6-AMP-lysine intermediate" evidence="14">
    <location>
        <position position="115"/>
    </location>
</feature>
<dbReference type="GO" id="GO:0005829">
    <property type="term" value="C:cytosol"/>
    <property type="evidence" value="ECO:0007669"/>
    <property type="project" value="TreeGrafter"/>
</dbReference>
<dbReference type="Proteomes" id="UP000014174">
    <property type="component" value="Unassembled WGS sequence"/>
</dbReference>
<keyword evidence="8 14" id="KW-0862">Zinc</keyword>
<dbReference type="STRING" id="1150600.ADIARSV_3729"/>
<dbReference type="SUPFAM" id="SSF56091">
    <property type="entry name" value="DNA ligase/mRNA capping enzyme, catalytic domain"/>
    <property type="match status" value="1"/>
</dbReference>
<dbReference type="GO" id="GO:0003677">
    <property type="term" value="F:DNA binding"/>
    <property type="evidence" value="ECO:0007669"/>
    <property type="project" value="InterPro"/>
</dbReference>
<dbReference type="SUPFAM" id="SSF47781">
    <property type="entry name" value="RuvA domain 2-like"/>
    <property type="match status" value="1"/>
</dbReference>
<dbReference type="InterPro" id="IPR004150">
    <property type="entry name" value="NAD_DNA_ligase_OB"/>
</dbReference>
<comment type="caution">
    <text evidence="17">The sequence shown here is derived from an EMBL/GenBank/DDBJ whole genome shotgun (WGS) entry which is preliminary data.</text>
</comment>
<feature type="binding site" evidence="14">
    <location>
        <position position="136"/>
    </location>
    <ligand>
        <name>NAD(+)</name>
        <dbReference type="ChEBI" id="CHEBI:57540"/>
    </ligand>
</feature>
<dbReference type="Pfam" id="PF03120">
    <property type="entry name" value="OB_DNA_ligase"/>
    <property type="match status" value="1"/>
</dbReference>
<evidence type="ECO:0000313" key="17">
    <source>
        <dbReference type="EMBL" id="EOR93108.1"/>
    </source>
</evidence>
<organism evidence="17 18">
    <name type="scientific">Arcticibacter svalbardensis MN12-7</name>
    <dbReference type="NCBI Taxonomy" id="1150600"/>
    <lineage>
        <taxon>Bacteria</taxon>
        <taxon>Pseudomonadati</taxon>
        <taxon>Bacteroidota</taxon>
        <taxon>Sphingobacteriia</taxon>
        <taxon>Sphingobacteriales</taxon>
        <taxon>Sphingobacteriaceae</taxon>
        <taxon>Arcticibacter</taxon>
    </lineage>
</organism>
<dbReference type="FunFam" id="2.40.50.140:FF:000012">
    <property type="entry name" value="DNA ligase"/>
    <property type="match status" value="1"/>
</dbReference>
<dbReference type="Pfam" id="PF00533">
    <property type="entry name" value="BRCT"/>
    <property type="match status" value="1"/>
</dbReference>
<keyword evidence="7 14" id="KW-0227">DNA damage</keyword>
<keyword evidence="5 14" id="KW-0235">DNA replication</keyword>
<keyword evidence="4 14" id="KW-0436">Ligase</keyword>